<dbReference type="EMBL" id="JAGPYM010000002">
    <property type="protein sequence ID" value="KAH6898627.1"/>
    <property type="molecule type" value="Genomic_DNA"/>
</dbReference>
<evidence type="ECO:0000313" key="8">
    <source>
        <dbReference type="Proteomes" id="UP000777438"/>
    </source>
</evidence>
<feature type="domain" description="DNL-type" evidence="6">
    <location>
        <begin position="94"/>
        <end position="189"/>
    </location>
</feature>
<dbReference type="PANTHER" id="PTHR20922">
    <property type="entry name" value="DNL-TYPE ZINC FINGER PROTEIN"/>
    <property type="match status" value="1"/>
</dbReference>
<dbReference type="PROSITE" id="PS51501">
    <property type="entry name" value="ZF_DNL"/>
    <property type="match status" value="1"/>
</dbReference>
<sequence>MASRSSPLVSSILRQLRAQSPRTSLSRAHLLASPRTRLPSPFIANTIAIRAAHSIPRPPPGATASSEPQSQEASSEASTSSEEGAKSEGKRPPMKADYYQLSFTCLPCGHRSHHNVSKQGYHHGSTLITCPECRNRHVISDHLNIFGDRKVTIEDIMREKGQLVKRGNLGEDGDIEFWPDERYAEQVIDPARDQSS</sequence>
<protein>
    <submittedName>
        <fullName evidence="7">DNL zinc finger-domain-containing protein</fullName>
    </submittedName>
</protein>
<dbReference type="AlphaFoldDB" id="A0A9P8WIK9"/>
<evidence type="ECO:0000256" key="5">
    <source>
        <dbReference type="SAM" id="MobiDB-lite"/>
    </source>
</evidence>
<dbReference type="GO" id="GO:0006457">
    <property type="term" value="P:protein folding"/>
    <property type="evidence" value="ECO:0007669"/>
    <property type="project" value="TreeGrafter"/>
</dbReference>
<keyword evidence="2 4" id="KW-0863">Zinc-finger</keyword>
<evidence type="ECO:0000256" key="2">
    <source>
        <dbReference type="ARBA" id="ARBA00022771"/>
    </source>
</evidence>
<name>A0A9P8WIK9_9HYPO</name>
<dbReference type="InterPro" id="IPR024158">
    <property type="entry name" value="Mt_import_TIM15"/>
</dbReference>
<feature type="region of interest" description="Disordered" evidence="5">
    <location>
        <begin position="54"/>
        <end position="93"/>
    </location>
</feature>
<feature type="compositionally biased region" description="Low complexity" evidence="5">
    <location>
        <begin position="62"/>
        <end position="82"/>
    </location>
</feature>
<dbReference type="PANTHER" id="PTHR20922:SF13">
    <property type="entry name" value="DNL-TYPE ZINC FINGER PROTEIN"/>
    <property type="match status" value="1"/>
</dbReference>
<evidence type="ECO:0000256" key="1">
    <source>
        <dbReference type="ARBA" id="ARBA00022723"/>
    </source>
</evidence>
<keyword evidence="3" id="KW-0862">Zinc</keyword>
<organism evidence="7 8">
    <name type="scientific">Thelonectria olida</name>
    <dbReference type="NCBI Taxonomy" id="1576542"/>
    <lineage>
        <taxon>Eukaryota</taxon>
        <taxon>Fungi</taxon>
        <taxon>Dikarya</taxon>
        <taxon>Ascomycota</taxon>
        <taxon>Pezizomycotina</taxon>
        <taxon>Sordariomycetes</taxon>
        <taxon>Hypocreomycetidae</taxon>
        <taxon>Hypocreales</taxon>
        <taxon>Nectriaceae</taxon>
        <taxon>Thelonectria</taxon>
    </lineage>
</organism>
<evidence type="ECO:0000259" key="6">
    <source>
        <dbReference type="PROSITE" id="PS51501"/>
    </source>
</evidence>
<dbReference type="GO" id="GO:0051087">
    <property type="term" value="F:protein-folding chaperone binding"/>
    <property type="evidence" value="ECO:0007669"/>
    <property type="project" value="TreeGrafter"/>
</dbReference>
<dbReference type="GO" id="GO:0030150">
    <property type="term" value="P:protein import into mitochondrial matrix"/>
    <property type="evidence" value="ECO:0007669"/>
    <property type="project" value="TreeGrafter"/>
</dbReference>
<comment type="caution">
    <text evidence="7">The sequence shown here is derived from an EMBL/GenBank/DDBJ whole genome shotgun (WGS) entry which is preliminary data.</text>
</comment>
<evidence type="ECO:0000256" key="4">
    <source>
        <dbReference type="PROSITE-ProRule" id="PRU00834"/>
    </source>
</evidence>
<dbReference type="GO" id="GO:0050821">
    <property type="term" value="P:protein stabilization"/>
    <property type="evidence" value="ECO:0007669"/>
    <property type="project" value="TreeGrafter"/>
</dbReference>
<dbReference type="InterPro" id="IPR007853">
    <property type="entry name" value="Znf_DNL-typ"/>
</dbReference>
<evidence type="ECO:0000313" key="7">
    <source>
        <dbReference type="EMBL" id="KAH6898627.1"/>
    </source>
</evidence>
<dbReference type="GO" id="GO:0005739">
    <property type="term" value="C:mitochondrion"/>
    <property type="evidence" value="ECO:0007669"/>
    <property type="project" value="TreeGrafter"/>
</dbReference>
<reference evidence="7 8" key="1">
    <citation type="journal article" date="2021" name="Nat. Commun.">
        <title>Genetic determinants of endophytism in the Arabidopsis root mycobiome.</title>
        <authorList>
            <person name="Mesny F."/>
            <person name="Miyauchi S."/>
            <person name="Thiergart T."/>
            <person name="Pickel B."/>
            <person name="Atanasova L."/>
            <person name="Karlsson M."/>
            <person name="Huettel B."/>
            <person name="Barry K.W."/>
            <person name="Haridas S."/>
            <person name="Chen C."/>
            <person name="Bauer D."/>
            <person name="Andreopoulos W."/>
            <person name="Pangilinan J."/>
            <person name="LaButti K."/>
            <person name="Riley R."/>
            <person name="Lipzen A."/>
            <person name="Clum A."/>
            <person name="Drula E."/>
            <person name="Henrissat B."/>
            <person name="Kohler A."/>
            <person name="Grigoriev I.V."/>
            <person name="Martin F.M."/>
            <person name="Hacquard S."/>
        </authorList>
    </citation>
    <scope>NUCLEOTIDE SEQUENCE [LARGE SCALE GENOMIC DNA]</scope>
    <source>
        <strain evidence="7 8">MPI-CAGE-CH-0241</strain>
    </source>
</reference>
<keyword evidence="8" id="KW-1185">Reference proteome</keyword>
<accession>A0A9P8WIK9</accession>
<dbReference type="Proteomes" id="UP000777438">
    <property type="component" value="Unassembled WGS sequence"/>
</dbReference>
<keyword evidence="1" id="KW-0479">Metal-binding</keyword>
<dbReference type="GO" id="GO:0008270">
    <property type="term" value="F:zinc ion binding"/>
    <property type="evidence" value="ECO:0007669"/>
    <property type="project" value="UniProtKB-KW"/>
</dbReference>
<gene>
    <name evidence="7" type="ORF">B0T10DRAFT_473273</name>
</gene>
<dbReference type="OrthoDB" id="512667at2759"/>
<evidence type="ECO:0000256" key="3">
    <source>
        <dbReference type="ARBA" id="ARBA00022833"/>
    </source>
</evidence>
<dbReference type="Pfam" id="PF05180">
    <property type="entry name" value="zf-DNL"/>
    <property type="match status" value="1"/>
</dbReference>
<proteinExistence type="predicted"/>